<dbReference type="InterPro" id="IPR013325">
    <property type="entry name" value="RNA_pol_sigma_r2"/>
</dbReference>
<dbReference type="InterPro" id="IPR007627">
    <property type="entry name" value="RNA_pol_sigma70_r2"/>
</dbReference>
<dbReference type="GO" id="GO:0003899">
    <property type="term" value="F:DNA-directed RNA polymerase activity"/>
    <property type="evidence" value="ECO:0007669"/>
    <property type="project" value="InterPro"/>
</dbReference>
<dbReference type="InterPro" id="IPR012845">
    <property type="entry name" value="RNA_pol_sigma_FliA_WhiG"/>
</dbReference>
<evidence type="ECO:0000256" key="2">
    <source>
        <dbReference type="ARBA" id="ARBA00023082"/>
    </source>
</evidence>
<dbReference type="PIRSF" id="PIRSF000770">
    <property type="entry name" value="RNA_pol_sigma-SigE/K"/>
    <property type="match status" value="1"/>
</dbReference>
<dbReference type="SUPFAM" id="SSF88946">
    <property type="entry name" value="Sigma2 domain of RNA polymerase sigma factors"/>
    <property type="match status" value="1"/>
</dbReference>
<dbReference type="EMBL" id="FZOJ01000001">
    <property type="protein sequence ID" value="SNR89318.1"/>
    <property type="molecule type" value="Genomic_DNA"/>
</dbReference>
<keyword evidence="9" id="KW-1185">Reference proteome</keyword>
<evidence type="ECO:0000259" key="6">
    <source>
        <dbReference type="PROSITE" id="PS00715"/>
    </source>
</evidence>
<dbReference type="SUPFAM" id="SSF88659">
    <property type="entry name" value="Sigma3 and sigma4 domains of RNA polymerase sigma factors"/>
    <property type="match status" value="2"/>
</dbReference>
<proteinExistence type="inferred from homology"/>
<dbReference type="PANTHER" id="PTHR30385:SF7">
    <property type="entry name" value="RNA POLYMERASE SIGMA FACTOR FLIA"/>
    <property type="match status" value="1"/>
</dbReference>
<dbReference type="RefSeq" id="WP_089281052.1">
    <property type="nucleotide sequence ID" value="NZ_FZOJ01000001.1"/>
</dbReference>
<dbReference type="Pfam" id="PF04542">
    <property type="entry name" value="Sigma70_r2"/>
    <property type="match status" value="1"/>
</dbReference>
<dbReference type="AlphaFoldDB" id="A0A239A2H4"/>
<accession>A0A239A2H4</accession>
<keyword evidence="1 5" id="KW-0805">Transcription regulation</keyword>
<dbReference type="Pfam" id="PF04539">
    <property type="entry name" value="Sigma70_r3"/>
    <property type="match status" value="1"/>
</dbReference>
<reference evidence="8 9" key="1">
    <citation type="submission" date="2017-06" db="EMBL/GenBank/DDBJ databases">
        <authorList>
            <person name="Kim H.J."/>
            <person name="Triplett B.A."/>
        </authorList>
    </citation>
    <scope>NUCLEOTIDE SEQUENCE [LARGE SCALE GENOMIC DNA]</scope>
    <source>
        <strain evidence="8 9">SCA</strain>
    </source>
</reference>
<evidence type="ECO:0000256" key="3">
    <source>
        <dbReference type="ARBA" id="ARBA00023125"/>
    </source>
</evidence>
<dbReference type="PROSITE" id="PS00715">
    <property type="entry name" value="SIGMA70_1"/>
    <property type="match status" value="1"/>
</dbReference>
<gene>
    <name evidence="8" type="ORF">SAMN05446037_1001268</name>
</gene>
<evidence type="ECO:0000313" key="9">
    <source>
        <dbReference type="Proteomes" id="UP000198304"/>
    </source>
</evidence>
<dbReference type="Proteomes" id="UP000198304">
    <property type="component" value="Unassembled WGS sequence"/>
</dbReference>
<evidence type="ECO:0000259" key="7">
    <source>
        <dbReference type="PROSITE" id="PS00716"/>
    </source>
</evidence>
<dbReference type="OrthoDB" id="9799825at2"/>
<evidence type="ECO:0000256" key="4">
    <source>
        <dbReference type="ARBA" id="ARBA00023163"/>
    </source>
</evidence>
<dbReference type="PRINTS" id="PR00046">
    <property type="entry name" value="SIGMA70FCT"/>
</dbReference>
<evidence type="ECO:0000256" key="1">
    <source>
        <dbReference type="ARBA" id="ARBA00023015"/>
    </source>
</evidence>
<organism evidence="8 9">
    <name type="scientific">Anaerovirgula multivorans</name>
    <dbReference type="NCBI Taxonomy" id="312168"/>
    <lineage>
        <taxon>Bacteria</taxon>
        <taxon>Bacillati</taxon>
        <taxon>Bacillota</taxon>
        <taxon>Clostridia</taxon>
        <taxon>Peptostreptococcales</taxon>
        <taxon>Natronincolaceae</taxon>
        <taxon>Anaerovirgula</taxon>
    </lineage>
</organism>
<feature type="domain" description="RNA polymerase sigma-70" evidence="7">
    <location>
        <begin position="210"/>
        <end position="236"/>
    </location>
</feature>
<comment type="function">
    <text evidence="5">Sigma factors are initiation factors that promote the attachment of RNA polymerase to specific initiation sites and are then released.</text>
</comment>
<dbReference type="InterPro" id="IPR007630">
    <property type="entry name" value="RNA_pol_sigma70_r4"/>
</dbReference>
<keyword evidence="2 5" id="KW-0731">Sigma factor</keyword>
<dbReference type="Gene3D" id="1.10.1740.10">
    <property type="match status" value="1"/>
</dbReference>
<evidence type="ECO:0000313" key="8">
    <source>
        <dbReference type="EMBL" id="SNR89318.1"/>
    </source>
</evidence>
<dbReference type="NCBIfam" id="TIGR02937">
    <property type="entry name" value="sigma70-ECF"/>
    <property type="match status" value="1"/>
</dbReference>
<dbReference type="NCBIfam" id="TIGR02479">
    <property type="entry name" value="FliA_WhiG"/>
    <property type="match status" value="1"/>
</dbReference>
<dbReference type="PANTHER" id="PTHR30385">
    <property type="entry name" value="SIGMA FACTOR F FLAGELLAR"/>
    <property type="match status" value="1"/>
</dbReference>
<dbReference type="InterPro" id="IPR014284">
    <property type="entry name" value="RNA_pol_sigma-70_dom"/>
</dbReference>
<name>A0A239A2H4_9FIRM</name>
<keyword evidence="3 5" id="KW-0238">DNA-binding</keyword>
<dbReference type="Gene3D" id="1.20.140.160">
    <property type="match status" value="1"/>
</dbReference>
<sequence>MGDQSLWQKYKKNHDKEAKNQLIERYIELVKIIAGRLYSTYGSNIEYDDLVSYGIFGLLDAIEKFDIDKKVKFETYAQIRIRGSIIDQLRNLDWIPRSVRQKSKMIEEAYNNLENRFGRNVKDTEVAKELNISIDELNTILQQINSFNIVSLEEKLYDSNIVDHLKYEEESLPEDIICNRELYEILQHSIEKLPEREKQVISLYYFNEVTYKEIGEILEISESRVSQLHSKAISRLKAKIVEK</sequence>
<comment type="similarity">
    <text evidence="5">Belongs to the sigma-70 factor family.</text>
</comment>
<keyword evidence="4 5" id="KW-0804">Transcription</keyword>
<dbReference type="CDD" id="cd06171">
    <property type="entry name" value="Sigma70_r4"/>
    <property type="match status" value="1"/>
</dbReference>
<dbReference type="InterPro" id="IPR007624">
    <property type="entry name" value="RNA_pol_sigma70_r3"/>
</dbReference>
<dbReference type="GO" id="GO:0003677">
    <property type="term" value="F:DNA binding"/>
    <property type="evidence" value="ECO:0007669"/>
    <property type="project" value="UniProtKB-KW"/>
</dbReference>
<evidence type="ECO:0000256" key="5">
    <source>
        <dbReference type="RuleBase" id="RU362124"/>
    </source>
</evidence>
<dbReference type="GO" id="GO:0016987">
    <property type="term" value="F:sigma factor activity"/>
    <property type="evidence" value="ECO:0007669"/>
    <property type="project" value="UniProtKB-KW"/>
</dbReference>
<dbReference type="PROSITE" id="PS00716">
    <property type="entry name" value="SIGMA70_2"/>
    <property type="match status" value="1"/>
</dbReference>
<feature type="domain" description="RNA polymerase sigma-70" evidence="6">
    <location>
        <begin position="49"/>
        <end position="62"/>
    </location>
</feature>
<dbReference type="Pfam" id="PF04545">
    <property type="entry name" value="Sigma70_r4"/>
    <property type="match status" value="1"/>
</dbReference>
<protein>
    <recommendedName>
        <fullName evidence="5">RNA polymerase sigma factor</fullName>
    </recommendedName>
</protein>
<dbReference type="InterPro" id="IPR000943">
    <property type="entry name" value="RNA_pol_sigma70"/>
</dbReference>
<dbReference type="GO" id="GO:0006352">
    <property type="term" value="P:DNA-templated transcription initiation"/>
    <property type="evidence" value="ECO:0007669"/>
    <property type="project" value="InterPro"/>
</dbReference>
<dbReference type="InterPro" id="IPR013324">
    <property type="entry name" value="RNA_pol_sigma_r3/r4-like"/>
</dbReference>
<dbReference type="NCBIfam" id="NF005413">
    <property type="entry name" value="PRK06986.1"/>
    <property type="match status" value="1"/>
</dbReference>